<evidence type="ECO:0000313" key="3">
    <source>
        <dbReference type="Proteomes" id="UP000198967"/>
    </source>
</evidence>
<reference evidence="2 3" key="1">
    <citation type="submission" date="2016-10" db="EMBL/GenBank/DDBJ databases">
        <authorList>
            <person name="de Groot N.N."/>
        </authorList>
    </citation>
    <scope>NUCLEOTIDE SEQUENCE [LARGE SCALE GENOMIC DNA]</scope>
    <source>
        <strain evidence="2 3">CGMCC 4.3143</strain>
    </source>
</reference>
<dbReference type="AlphaFoldDB" id="A0A1G7Z8Z4"/>
<keyword evidence="1" id="KW-0812">Transmembrane</keyword>
<name>A0A1G7Z8Z4_PSEOR</name>
<evidence type="ECO:0000256" key="1">
    <source>
        <dbReference type="SAM" id="Phobius"/>
    </source>
</evidence>
<organism evidence="2 3">
    <name type="scientific">Pseudonocardia oroxyli</name>
    <dbReference type="NCBI Taxonomy" id="366584"/>
    <lineage>
        <taxon>Bacteria</taxon>
        <taxon>Bacillati</taxon>
        <taxon>Actinomycetota</taxon>
        <taxon>Actinomycetes</taxon>
        <taxon>Pseudonocardiales</taxon>
        <taxon>Pseudonocardiaceae</taxon>
        <taxon>Pseudonocardia</taxon>
    </lineage>
</organism>
<dbReference type="RefSeq" id="WP_093088966.1">
    <property type="nucleotide sequence ID" value="NZ_FNBE01000018.1"/>
</dbReference>
<evidence type="ECO:0000313" key="2">
    <source>
        <dbReference type="EMBL" id="SDH05178.1"/>
    </source>
</evidence>
<proteinExistence type="predicted"/>
<sequence>MIPALVLLALVVLAAVSSRTGLGGSIALGLAGLAWLLVNSSVEGIVLLRFTPQNGLTGADLAGLAAIAIAGVRTVRILRTRRRTEA</sequence>
<keyword evidence="3" id="KW-1185">Reference proteome</keyword>
<protein>
    <submittedName>
        <fullName evidence="2">Uncharacterized protein</fullName>
    </submittedName>
</protein>
<dbReference type="EMBL" id="FNBE01000018">
    <property type="protein sequence ID" value="SDH05178.1"/>
    <property type="molecule type" value="Genomic_DNA"/>
</dbReference>
<gene>
    <name evidence="2" type="ORF">SAMN05216377_11867</name>
</gene>
<keyword evidence="1" id="KW-1133">Transmembrane helix</keyword>
<accession>A0A1G7Z8Z4</accession>
<feature type="transmembrane region" description="Helical" evidence="1">
    <location>
        <begin position="56"/>
        <end position="75"/>
    </location>
</feature>
<keyword evidence="1" id="KW-0472">Membrane</keyword>
<dbReference type="Proteomes" id="UP000198967">
    <property type="component" value="Unassembled WGS sequence"/>
</dbReference>